<dbReference type="SUPFAM" id="SSF56672">
    <property type="entry name" value="DNA/RNA polymerases"/>
    <property type="match status" value="1"/>
</dbReference>
<feature type="domain" description="Integrase catalytic" evidence="22">
    <location>
        <begin position="895"/>
        <end position="1058"/>
    </location>
</feature>
<dbReference type="InterPro" id="IPR043128">
    <property type="entry name" value="Rev_trsase/Diguanyl_cyclase"/>
</dbReference>
<evidence type="ECO:0000256" key="9">
    <source>
        <dbReference type="ARBA" id="ARBA00022759"/>
    </source>
</evidence>
<dbReference type="FunFam" id="3.30.70.270:FF:000020">
    <property type="entry name" value="Transposon Tf2-6 polyprotein-like Protein"/>
    <property type="match status" value="1"/>
</dbReference>
<dbReference type="GO" id="GO:0003677">
    <property type="term" value="F:DNA binding"/>
    <property type="evidence" value="ECO:0007669"/>
    <property type="project" value="UniProtKB-KW"/>
</dbReference>
<evidence type="ECO:0000313" key="24">
    <source>
        <dbReference type="Proteomes" id="UP000509510"/>
    </source>
</evidence>
<dbReference type="InterPro" id="IPR056924">
    <property type="entry name" value="SH3_Tf2-1"/>
</dbReference>
<dbReference type="GO" id="GO:0003887">
    <property type="term" value="F:DNA-directed DNA polymerase activity"/>
    <property type="evidence" value="ECO:0007669"/>
    <property type="project" value="UniProtKB-KW"/>
</dbReference>
<evidence type="ECO:0000256" key="6">
    <source>
        <dbReference type="ARBA" id="ARBA00022722"/>
    </source>
</evidence>
<dbReference type="Pfam" id="PF00385">
    <property type="entry name" value="Chromo"/>
    <property type="match status" value="1"/>
</dbReference>
<accession>A0A7H8QW22</accession>
<evidence type="ECO:0000256" key="15">
    <source>
        <dbReference type="ARBA" id="ARBA00022932"/>
    </source>
</evidence>
<keyword evidence="16" id="KW-0238">DNA-binding</keyword>
<dbReference type="InterPro" id="IPR041373">
    <property type="entry name" value="RT_RNaseH"/>
</dbReference>
<evidence type="ECO:0000313" key="23">
    <source>
        <dbReference type="EMBL" id="QKX57711.1"/>
    </source>
</evidence>
<evidence type="ECO:0000256" key="17">
    <source>
        <dbReference type="ARBA" id="ARBA00023172"/>
    </source>
</evidence>
<keyword evidence="12" id="KW-0694">RNA-binding</keyword>
<dbReference type="InterPro" id="IPR016197">
    <property type="entry name" value="Chromo-like_dom_sf"/>
</dbReference>
<dbReference type="GeneID" id="55992329"/>
<dbReference type="CDD" id="cd09274">
    <property type="entry name" value="RNase_HI_RT_Ty3"/>
    <property type="match status" value="1"/>
</dbReference>
<dbReference type="InterPro" id="IPR012337">
    <property type="entry name" value="RNaseH-like_sf"/>
</dbReference>
<evidence type="ECO:0000256" key="11">
    <source>
        <dbReference type="ARBA" id="ARBA00022842"/>
    </source>
</evidence>
<evidence type="ECO:0000259" key="21">
    <source>
        <dbReference type="PROSITE" id="PS50878"/>
    </source>
</evidence>
<dbReference type="PROSITE" id="PS50013">
    <property type="entry name" value="CHROMO_2"/>
    <property type="match status" value="1"/>
</dbReference>
<keyword evidence="18" id="KW-0175">Coiled coil</keyword>
<dbReference type="Gene3D" id="3.30.420.10">
    <property type="entry name" value="Ribonuclease H-like superfamily/Ribonuclease H"/>
    <property type="match status" value="1"/>
</dbReference>
<evidence type="ECO:0000259" key="22">
    <source>
        <dbReference type="PROSITE" id="PS50994"/>
    </source>
</evidence>
<keyword evidence="15" id="KW-0239">DNA-directed DNA polymerase</keyword>
<dbReference type="GO" id="GO:0004190">
    <property type="term" value="F:aspartic-type endopeptidase activity"/>
    <property type="evidence" value="ECO:0007669"/>
    <property type="project" value="UniProtKB-KW"/>
</dbReference>
<feature type="region of interest" description="Disordered" evidence="19">
    <location>
        <begin position="650"/>
        <end position="673"/>
    </location>
</feature>
<feature type="region of interest" description="Disordered" evidence="19">
    <location>
        <begin position="1256"/>
        <end position="1301"/>
    </location>
</feature>
<dbReference type="CDD" id="cd01647">
    <property type="entry name" value="RT_LTR"/>
    <property type="match status" value="1"/>
</dbReference>
<dbReference type="SUPFAM" id="SSF53098">
    <property type="entry name" value="Ribonuclease H-like"/>
    <property type="match status" value="1"/>
</dbReference>
<dbReference type="Gene3D" id="2.40.50.40">
    <property type="match status" value="1"/>
</dbReference>
<dbReference type="GO" id="GO:0004519">
    <property type="term" value="F:endonuclease activity"/>
    <property type="evidence" value="ECO:0007669"/>
    <property type="project" value="UniProtKB-KW"/>
</dbReference>
<dbReference type="GO" id="GO:0005634">
    <property type="term" value="C:nucleus"/>
    <property type="evidence" value="ECO:0007669"/>
    <property type="project" value="UniProtKB-ARBA"/>
</dbReference>
<evidence type="ECO:0000256" key="4">
    <source>
        <dbReference type="ARBA" id="ARBA00022679"/>
    </source>
</evidence>
<evidence type="ECO:0000256" key="16">
    <source>
        <dbReference type="ARBA" id="ARBA00023125"/>
    </source>
</evidence>
<dbReference type="GO" id="GO:0006310">
    <property type="term" value="P:DNA recombination"/>
    <property type="evidence" value="ECO:0007669"/>
    <property type="project" value="UniProtKB-KW"/>
</dbReference>
<dbReference type="Gene3D" id="2.40.70.10">
    <property type="entry name" value="Acid Proteases"/>
    <property type="match status" value="1"/>
</dbReference>
<dbReference type="CDD" id="cd00024">
    <property type="entry name" value="CD_CSD"/>
    <property type="match status" value="1"/>
</dbReference>
<dbReference type="Pfam" id="PF00078">
    <property type="entry name" value="RVT_1"/>
    <property type="match status" value="1"/>
</dbReference>
<dbReference type="InterPro" id="IPR001584">
    <property type="entry name" value="Integrase_cat-core"/>
</dbReference>
<dbReference type="InterPro" id="IPR043502">
    <property type="entry name" value="DNA/RNA_pol_sf"/>
</dbReference>
<proteinExistence type="predicted"/>
<organism evidence="23 24">
    <name type="scientific">Talaromyces rugulosus</name>
    <name type="common">Penicillium rugulosum</name>
    <dbReference type="NCBI Taxonomy" id="121627"/>
    <lineage>
        <taxon>Eukaryota</taxon>
        <taxon>Fungi</taxon>
        <taxon>Dikarya</taxon>
        <taxon>Ascomycota</taxon>
        <taxon>Pezizomycotina</taxon>
        <taxon>Eurotiomycetes</taxon>
        <taxon>Eurotiomycetidae</taxon>
        <taxon>Eurotiales</taxon>
        <taxon>Trichocomaceae</taxon>
        <taxon>Talaromyces</taxon>
        <taxon>Talaromyces sect. Islandici</taxon>
    </lineage>
</organism>
<feature type="coiled-coil region" evidence="18">
    <location>
        <begin position="1084"/>
        <end position="1111"/>
    </location>
</feature>
<dbReference type="CDD" id="cd00303">
    <property type="entry name" value="retropepsin_like"/>
    <property type="match status" value="1"/>
</dbReference>
<dbReference type="GO" id="GO:0015074">
    <property type="term" value="P:DNA integration"/>
    <property type="evidence" value="ECO:0007669"/>
    <property type="project" value="UniProtKB-KW"/>
</dbReference>
<dbReference type="SUPFAM" id="SSF54160">
    <property type="entry name" value="Chromo domain-like"/>
    <property type="match status" value="1"/>
</dbReference>
<dbReference type="InterPro" id="IPR050951">
    <property type="entry name" value="Retrovirus_Pol_polyprotein"/>
</dbReference>
<dbReference type="KEGG" id="trg:TRUGW13939_04829"/>
<evidence type="ECO:0000256" key="18">
    <source>
        <dbReference type="SAM" id="Coils"/>
    </source>
</evidence>
<keyword evidence="24" id="KW-1185">Reference proteome</keyword>
<dbReference type="InterPro" id="IPR023780">
    <property type="entry name" value="Chromo_domain"/>
</dbReference>
<evidence type="ECO:0000256" key="2">
    <source>
        <dbReference type="ARBA" id="ARBA00012493"/>
    </source>
</evidence>
<dbReference type="InterPro" id="IPR041588">
    <property type="entry name" value="Integrase_H2C2"/>
</dbReference>
<evidence type="ECO:0000256" key="19">
    <source>
        <dbReference type="SAM" id="MobiDB-lite"/>
    </source>
</evidence>
<dbReference type="EC" id="2.7.7.49" evidence="2"/>
<dbReference type="SMART" id="SM00298">
    <property type="entry name" value="CHROMO"/>
    <property type="match status" value="1"/>
</dbReference>
<sequence length="1301" mass="148518">MGEEQLLIIETELPKLLGTAKVRTLIDSGAQGNFVSRELAEKFTGTTGKAPRLVKAIDGRVVRTYGQRHTDIRVTDSEGLTRMSGHPLYTVDIDGYDIILGMPWLKKTNPDIDWVAGRFRYRDRALAEGIETMSPHEAYESLVAGCAAYWIDPQDAPELGLRLYAARIPQGADGARIWEAPSDTEMSGTDELRLPDYLSDYADVFSERAAGMLPEHAEHDHAIDLEPGTAPPYKPIYGLTETEREVLKNYLSKAQEKGWIKPSKSPAGAPILFVPKKDGELRLCVDYRGLNAITVKNRYPIPLVRETLDRFAGAKYFTKLDLKDAYHRIRIRTGDEWKTAFRTRYGHFEYQVMPFGLANAPATFQAYVNKAMSNLLDTCVVVYLDDIVIYSADLQVHEAQVREVMSRLRSHSLYCKRSKCSFGVDTIEYLGFIISPQGITMDPDRVRTIAEWPEPRTVKEVQSFLGFANFYRNFIHQFSRMSAPLSEVTKGPAGRTKRNSRKGSAIQGFNITSEARESFLSLKQAFQCEPVLRHYDPALPIRIETDASGGALGAVITQLFEDSQWHPIAFWSRKLKGPEVRYEVHDSELLAVVEAFKHWRQYLEGSRHTIRVLTDHSNLRYFATTKELSRRQARWAEYLSAFDFNIEYRPGSKNPADAPSRRPDYMDSVEEDTTTLPTLQEKLRRGYFGKQEQNLISPHNQELSANVLAQVRKAQGTSFTVDEENARRPEEGNAPADENTTAGDTGGLELLVPRSLATEAMRTETAYSEMKPDMESLLRTCQQGDAFVWKKSKELRAGQAEGSVWSIGERDLLRYKGAAYVPPDKALQSEIMKNNHDDAQGGHFGKARTVAAIRRKYYWPALEADVDYYIRTCSTCQRVKVHRHRQYGLLKPLPVPSEPFETVTMDFITGLPPAGWQGATVDAILVIVDPFSKYTIYLPTQKALSAEGLAKLLLENLVQWITFPQYIVSDRDKLFTSEFWQTMCFYLGITRKLSTTAHPQTDGQTERQNQTVEHFLRCYANYEQTDWPRWIPLAQNVYNNSRHSVTGQSPMETLMGFQGDLRIDVPKDAPSSPKDWEPRAINRIEELRTKRANIRERLEEAKEAQAKYYNRGKIHREFKIGEQVMLRAKNIASLRYNEKLADRYLGPFRIVDTWGSNAYKLDLTPRYRGIRPVFHVSLLEPHYTNAGNHTSPGPVLVDGEPEYTIQGIVRDRKRGRGTEYMVQWKGWPIEEATWEPEETVGETEALDVYLQKKAEGQTTLELRQRTKGKRNERDFPLRARRPRMLRKKDKEQNEPEPPRGI</sequence>
<keyword evidence="4" id="KW-0808">Transferase</keyword>
<gene>
    <name evidence="23" type="ORF">TRUGW13939_04829</name>
</gene>
<evidence type="ECO:0000256" key="13">
    <source>
        <dbReference type="ARBA" id="ARBA00022908"/>
    </source>
</evidence>
<keyword evidence="8" id="KW-0064">Aspartyl protease</keyword>
<dbReference type="SUPFAM" id="SSF50630">
    <property type="entry name" value="Acid proteases"/>
    <property type="match status" value="1"/>
</dbReference>
<dbReference type="Pfam" id="PF17921">
    <property type="entry name" value="Integrase_H2C2"/>
    <property type="match status" value="1"/>
</dbReference>
<feature type="compositionally biased region" description="Basic residues" evidence="19">
    <location>
        <begin position="1278"/>
        <end position="1287"/>
    </location>
</feature>
<dbReference type="Gene3D" id="3.30.70.270">
    <property type="match status" value="2"/>
</dbReference>
<dbReference type="Pfam" id="PF13650">
    <property type="entry name" value="Asp_protease_2"/>
    <property type="match status" value="1"/>
</dbReference>
<name>A0A7H8QW22_TALRU</name>
<keyword evidence="11" id="KW-0460">Magnesium</keyword>
<evidence type="ECO:0000256" key="3">
    <source>
        <dbReference type="ARBA" id="ARBA00022670"/>
    </source>
</evidence>
<feature type="domain" description="Reverse transcriptase" evidence="21">
    <location>
        <begin position="255"/>
        <end position="434"/>
    </location>
</feature>
<dbReference type="GO" id="GO:0003964">
    <property type="term" value="F:RNA-directed DNA polymerase activity"/>
    <property type="evidence" value="ECO:0007669"/>
    <property type="project" value="UniProtKB-KW"/>
</dbReference>
<keyword evidence="10" id="KW-0378">Hydrolase</keyword>
<dbReference type="PANTHER" id="PTHR37984:SF5">
    <property type="entry name" value="PROTEIN NYNRIN-LIKE"/>
    <property type="match status" value="1"/>
</dbReference>
<dbReference type="InterPro" id="IPR000477">
    <property type="entry name" value="RT_dom"/>
</dbReference>
<dbReference type="GO" id="GO:0006508">
    <property type="term" value="P:proteolysis"/>
    <property type="evidence" value="ECO:0007669"/>
    <property type="project" value="UniProtKB-KW"/>
</dbReference>
<keyword evidence="14" id="KW-0695">RNA-directed DNA polymerase</keyword>
<keyword evidence="3" id="KW-0645">Protease</keyword>
<dbReference type="FunFam" id="1.10.340.70:FF:000001">
    <property type="entry name" value="Retrovirus-related Pol polyprotein from transposon gypsy-like Protein"/>
    <property type="match status" value="1"/>
</dbReference>
<evidence type="ECO:0000256" key="14">
    <source>
        <dbReference type="ARBA" id="ARBA00022918"/>
    </source>
</evidence>
<keyword evidence="6" id="KW-0540">Nuclease</keyword>
<keyword evidence="5" id="KW-0548">Nucleotidyltransferase</keyword>
<dbReference type="RefSeq" id="XP_035343889.1">
    <property type="nucleotide sequence ID" value="XM_035487996.1"/>
</dbReference>
<protein>
    <recommendedName>
        <fullName evidence="2">RNA-directed DNA polymerase</fullName>
        <ecNumber evidence="2">2.7.7.49</ecNumber>
    </recommendedName>
</protein>
<dbReference type="Gene3D" id="3.10.10.10">
    <property type="entry name" value="HIV Type 1 Reverse Transcriptase, subunit A, domain 1"/>
    <property type="match status" value="1"/>
</dbReference>
<dbReference type="EMBL" id="CP055899">
    <property type="protein sequence ID" value="QKX57711.1"/>
    <property type="molecule type" value="Genomic_DNA"/>
</dbReference>
<feature type="region of interest" description="Disordered" evidence="19">
    <location>
        <begin position="717"/>
        <end position="747"/>
    </location>
</feature>
<dbReference type="Proteomes" id="UP000509510">
    <property type="component" value="Chromosome II"/>
</dbReference>
<evidence type="ECO:0000259" key="20">
    <source>
        <dbReference type="PROSITE" id="PS50013"/>
    </source>
</evidence>
<feature type="domain" description="Chromo" evidence="20">
    <location>
        <begin position="1203"/>
        <end position="1261"/>
    </location>
</feature>
<evidence type="ECO:0000256" key="8">
    <source>
        <dbReference type="ARBA" id="ARBA00022750"/>
    </source>
</evidence>
<evidence type="ECO:0000256" key="1">
    <source>
        <dbReference type="ARBA" id="ARBA00011353"/>
    </source>
</evidence>
<dbReference type="PANTHER" id="PTHR37984">
    <property type="entry name" value="PROTEIN CBG26694"/>
    <property type="match status" value="1"/>
</dbReference>
<dbReference type="InterPro" id="IPR021109">
    <property type="entry name" value="Peptidase_aspartic_dom_sf"/>
</dbReference>
<evidence type="ECO:0000256" key="5">
    <source>
        <dbReference type="ARBA" id="ARBA00022695"/>
    </source>
</evidence>
<evidence type="ECO:0000256" key="7">
    <source>
        <dbReference type="ARBA" id="ARBA00022723"/>
    </source>
</evidence>
<dbReference type="InterPro" id="IPR000953">
    <property type="entry name" value="Chromo/chromo_shadow_dom"/>
</dbReference>
<dbReference type="GO" id="GO:0003723">
    <property type="term" value="F:RNA binding"/>
    <property type="evidence" value="ECO:0007669"/>
    <property type="project" value="UniProtKB-KW"/>
</dbReference>
<dbReference type="InterPro" id="IPR036397">
    <property type="entry name" value="RNaseH_sf"/>
</dbReference>
<dbReference type="Pfam" id="PF17917">
    <property type="entry name" value="RT_RNaseH"/>
    <property type="match status" value="1"/>
</dbReference>
<keyword evidence="9" id="KW-0255">Endonuclease</keyword>
<keyword evidence="13" id="KW-0229">DNA integration</keyword>
<dbReference type="GO" id="GO:0006338">
    <property type="term" value="P:chromatin remodeling"/>
    <property type="evidence" value="ECO:0007669"/>
    <property type="project" value="UniProtKB-ARBA"/>
</dbReference>
<dbReference type="GO" id="GO:0046872">
    <property type="term" value="F:metal ion binding"/>
    <property type="evidence" value="ECO:0007669"/>
    <property type="project" value="UniProtKB-KW"/>
</dbReference>
<keyword evidence="17" id="KW-0233">DNA recombination</keyword>
<dbReference type="PROSITE" id="PS50994">
    <property type="entry name" value="INTEGRASE"/>
    <property type="match status" value="1"/>
</dbReference>
<dbReference type="Gene3D" id="1.10.340.70">
    <property type="match status" value="1"/>
</dbReference>
<feature type="compositionally biased region" description="Basic and acidic residues" evidence="19">
    <location>
        <begin position="1288"/>
        <end position="1301"/>
    </location>
</feature>
<evidence type="ECO:0000256" key="10">
    <source>
        <dbReference type="ARBA" id="ARBA00022801"/>
    </source>
</evidence>
<dbReference type="OrthoDB" id="4499277at2759"/>
<keyword evidence="7" id="KW-0479">Metal-binding</keyword>
<dbReference type="PROSITE" id="PS50878">
    <property type="entry name" value="RT_POL"/>
    <property type="match status" value="1"/>
</dbReference>
<reference evidence="24" key="1">
    <citation type="submission" date="2020-06" db="EMBL/GenBank/DDBJ databases">
        <title>A chromosome-scale genome assembly of Talaromyces rugulosus W13939.</title>
        <authorList>
            <person name="Wang B."/>
            <person name="Guo L."/>
            <person name="Ye K."/>
            <person name="Wang L."/>
        </authorList>
    </citation>
    <scope>NUCLEOTIDE SEQUENCE [LARGE SCALE GENOMIC DNA]</scope>
    <source>
        <strain evidence="24">W13939</strain>
    </source>
</reference>
<dbReference type="Pfam" id="PF24626">
    <property type="entry name" value="SH3_Tf2-1"/>
    <property type="match status" value="1"/>
</dbReference>
<comment type="subunit">
    <text evidence="1">Component of the NuA4 histone acetyltransferase complex.</text>
</comment>
<evidence type="ECO:0000256" key="12">
    <source>
        <dbReference type="ARBA" id="ARBA00022884"/>
    </source>
</evidence>